<comment type="caution">
    <text evidence="4">The sequence shown here is derived from an EMBL/GenBank/DDBJ whole genome shotgun (WGS) entry which is preliminary data.</text>
</comment>
<feature type="transmembrane region" description="Helical" evidence="3">
    <location>
        <begin position="76"/>
        <end position="97"/>
    </location>
</feature>
<keyword evidence="2" id="KW-0175">Coiled coil</keyword>
<dbReference type="RefSeq" id="WP_229642011.1">
    <property type="nucleotide sequence ID" value="NZ_JADWDC010000059.1"/>
</dbReference>
<proteinExistence type="inferred from homology"/>
<sequence length="264" mass="28837">MTNLKQLPKPNSDISDYEWGITPNTVKAIIERLQQLLQQKQQNLDTLHQENKWLREQLDLRLDRPNRAYTPPVPEILLWAAMGLILTVAGTFLPASSFAAPWSWFGDGFGIQTLGVSYQVGAVLLTACLGGKNAALLSQIAYVLLGLTGLPVFDRGGGLEYLQQPNFGYLIGFIVGAWLCGWLAFQTLVKFSSLIASCLVGLLGIHLVGLIYLVGMYLTTGLGSSIDSLWQGIVVYSLQPFPGQIAVVCAVSLVAFVMRKAMFT</sequence>
<feature type="transmembrane region" description="Helical" evidence="3">
    <location>
        <begin position="136"/>
        <end position="154"/>
    </location>
</feature>
<accession>A0A964BSG6</accession>
<comment type="similarity">
    <text evidence="1">Belongs to the BioY family.</text>
</comment>
<dbReference type="EMBL" id="JADWDC010000059">
    <property type="protein sequence ID" value="MCC0178908.1"/>
    <property type="molecule type" value="Genomic_DNA"/>
</dbReference>
<dbReference type="PANTHER" id="PTHR34295:SF1">
    <property type="entry name" value="BIOTIN TRANSPORTER BIOY"/>
    <property type="match status" value="1"/>
</dbReference>
<organism evidence="4 5">
    <name type="scientific">Waterburya agarophytonicola KI4</name>
    <dbReference type="NCBI Taxonomy" id="2874699"/>
    <lineage>
        <taxon>Bacteria</taxon>
        <taxon>Bacillati</taxon>
        <taxon>Cyanobacteriota</taxon>
        <taxon>Cyanophyceae</taxon>
        <taxon>Pleurocapsales</taxon>
        <taxon>Hyellaceae</taxon>
        <taxon>Waterburya</taxon>
        <taxon>Waterburya agarophytonicola</taxon>
    </lineage>
</organism>
<gene>
    <name evidence="4" type="ORF">I4641_18225</name>
</gene>
<reference evidence="4" key="1">
    <citation type="journal article" date="2021" name="Antonie Van Leeuwenhoek">
        <title>Draft genome and description of Waterburya agarophytonicola gen. nov. sp. nov. (Pleurocapsales, Cyanobacteria): a seaweed symbiont.</title>
        <authorList>
            <person name="Bonthond G."/>
            <person name="Shalygin S."/>
            <person name="Bayer T."/>
            <person name="Weinberger F."/>
        </authorList>
    </citation>
    <scope>NUCLEOTIDE SEQUENCE</scope>
    <source>
        <strain evidence="4">KI4</strain>
    </source>
</reference>
<dbReference type="InterPro" id="IPR003784">
    <property type="entry name" value="BioY"/>
</dbReference>
<keyword evidence="3" id="KW-0812">Transmembrane</keyword>
<protein>
    <submittedName>
        <fullName evidence="4">Biotin transporter BioY</fullName>
    </submittedName>
</protein>
<dbReference type="PANTHER" id="PTHR34295">
    <property type="entry name" value="BIOTIN TRANSPORTER BIOY"/>
    <property type="match status" value="1"/>
</dbReference>
<evidence type="ECO:0000256" key="1">
    <source>
        <dbReference type="ARBA" id="ARBA00010692"/>
    </source>
</evidence>
<dbReference type="GO" id="GO:0005886">
    <property type="term" value="C:plasma membrane"/>
    <property type="evidence" value="ECO:0007669"/>
    <property type="project" value="InterPro"/>
</dbReference>
<evidence type="ECO:0000256" key="3">
    <source>
        <dbReference type="SAM" id="Phobius"/>
    </source>
</evidence>
<feature type="coiled-coil region" evidence="2">
    <location>
        <begin position="30"/>
        <end position="57"/>
    </location>
</feature>
<dbReference type="Pfam" id="PF02632">
    <property type="entry name" value="BioY"/>
    <property type="match status" value="1"/>
</dbReference>
<evidence type="ECO:0000256" key="2">
    <source>
        <dbReference type="SAM" id="Coils"/>
    </source>
</evidence>
<feature type="transmembrane region" description="Helical" evidence="3">
    <location>
        <begin position="194"/>
        <end position="218"/>
    </location>
</feature>
<dbReference type="GO" id="GO:0015225">
    <property type="term" value="F:biotin transmembrane transporter activity"/>
    <property type="evidence" value="ECO:0007669"/>
    <property type="project" value="InterPro"/>
</dbReference>
<dbReference type="AlphaFoldDB" id="A0A964BSG6"/>
<evidence type="ECO:0000313" key="5">
    <source>
        <dbReference type="Proteomes" id="UP000729733"/>
    </source>
</evidence>
<evidence type="ECO:0000313" key="4">
    <source>
        <dbReference type="EMBL" id="MCC0178908.1"/>
    </source>
</evidence>
<dbReference type="Proteomes" id="UP000729733">
    <property type="component" value="Unassembled WGS sequence"/>
</dbReference>
<keyword evidence="5" id="KW-1185">Reference proteome</keyword>
<feature type="transmembrane region" description="Helical" evidence="3">
    <location>
        <begin position="109"/>
        <end position="129"/>
    </location>
</feature>
<feature type="transmembrane region" description="Helical" evidence="3">
    <location>
        <begin position="166"/>
        <end position="185"/>
    </location>
</feature>
<dbReference type="Gene3D" id="1.10.1760.20">
    <property type="match status" value="1"/>
</dbReference>
<name>A0A964BSG6_9CYAN</name>
<feature type="transmembrane region" description="Helical" evidence="3">
    <location>
        <begin position="238"/>
        <end position="258"/>
    </location>
</feature>
<keyword evidence="3" id="KW-0472">Membrane</keyword>
<keyword evidence="3" id="KW-1133">Transmembrane helix</keyword>